<dbReference type="SUPFAM" id="SSF53623">
    <property type="entry name" value="MurD-like peptide ligases, catalytic domain"/>
    <property type="match status" value="1"/>
</dbReference>
<keyword evidence="7 11" id="KW-0067">ATP-binding</keyword>
<evidence type="ECO:0000256" key="1">
    <source>
        <dbReference type="ARBA" id="ARBA00001946"/>
    </source>
</evidence>
<gene>
    <name evidence="14" type="ORF">HYG86_02155</name>
</gene>
<dbReference type="InterPro" id="IPR018109">
    <property type="entry name" value="Folylpolyglutamate_synth_CS"/>
</dbReference>
<dbReference type="InterPro" id="IPR013221">
    <property type="entry name" value="Mur_ligase_cen"/>
</dbReference>
<dbReference type="PANTHER" id="PTHR11136:SF0">
    <property type="entry name" value="DIHYDROFOLATE SYNTHETASE-RELATED"/>
    <property type="match status" value="1"/>
</dbReference>
<dbReference type="Pfam" id="PF02875">
    <property type="entry name" value="Mur_ligase_C"/>
    <property type="match status" value="1"/>
</dbReference>
<keyword evidence="4 11" id="KW-0436">Ligase</keyword>
<dbReference type="EMBL" id="CP058559">
    <property type="protein sequence ID" value="QNO13654.1"/>
    <property type="molecule type" value="Genomic_DNA"/>
</dbReference>
<dbReference type="InterPro" id="IPR004101">
    <property type="entry name" value="Mur_ligase_C"/>
</dbReference>
<organism evidence="14 15">
    <name type="scientific">Alkalicella caledoniensis</name>
    <dbReference type="NCBI Taxonomy" id="2731377"/>
    <lineage>
        <taxon>Bacteria</taxon>
        <taxon>Bacillati</taxon>
        <taxon>Bacillota</taxon>
        <taxon>Clostridia</taxon>
        <taxon>Eubacteriales</taxon>
        <taxon>Proteinivoracaceae</taxon>
        <taxon>Alkalicella</taxon>
    </lineage>
</organism>
<evidence type="ECO:0000313" key="14">
    <source>
        <dbReference type="EMBL" id="QNO13654.1"/>
    </source>
</evidence>
<keyword evidence="5" id="KW-0479">Metal-binding</keyword>
<dbReference type="PROSITE" id="PS01012">
    <property type="entry name" value="FOLYLPOLYGLU_SYNT_2"/>
    <property type="match status" value="1"/>
</dbReference>
<dbReference type="InterPro" id="IPR036565">
    <property type="entry name" value="Mur-like_cat_sf"/>
</dbReference>
<name>A0A7G9W4P2_ALKCA</name>
<evidence type="ECO:0000256" key="7">
    <source>
        <dbReference type="ARBA" id="ARBA00022840"/>
    </source>
</evidence>
<reference evidence="14 15" key="1">
    <citation type="submission" date="2020-07" db="EMBL/GenBank/DDBJ databases">
        <title>Alkalicella. sp. LB2 genome.</title>
        <authorList>
            <person name="Postec A."/>
            <person name="Quemeneur M."/>
        </authorList>
    </citation>
    <scope>NUCLEOTIDE SEQUENCE [LARGE SCALE GENOMIC DNA]</scope>
    <source>
        <strain evidence="14 15">LB2</strain>
    </source>
</reference>
<comment type="cofactor">
    <cofactor evidence="1">
        <name>Mg(2+)</name>
        <dbReference type="ChEBI" id="CHEBI:18420"/>
    </cofactor>
</comment>
<evidence type="ECO:0000256" key="8">
    <source>
        <dbReference type="ARBA" id="ARBA00022842"/>
    </source>
</evidence>
<dbReference type="GO" id="GO:0005524">
    <property type="term" value="F:ATP binding"/>
    <property type="evidence" value="ECO:0007669"/>
    <property type="project" value="UniProtKB-KW"/>
</dbReference>
<dbReference type="PIRSF" id="PIRSF001563">
    <property type="entry name" value="Folylpolyglu_synth"/>
    <property type="match status" value="1"/>
</dbReference>
<dbReference type="PROSITE" id="PS01011">
    <property type="entry name" value="FOLYLPOLYGLU_SYNT_1"/>
    <property type="match status" value="1"/>
</dbReference>
<dbReference type="GO" id="GO:0046872">
    <property type="term" value="F:metal ion binding"/>
    <property type="evidence" value="ECO:0007669"/>
    <property type="project" value="UniProtKB-KW"/>
</dbReference>
<keyword evidence="15" id="KW-1185">Reference proteome</keyword>
<evidence type="ECO:0000256" key="2">
    <source>
        <dbReference type="ARBA" id="ARBA00008276"/>
    </source>
</evidence>
<dbReference type="GO" id="GO:0004326">
    <property type="term" value="F:tetrahydrofolylpolyglutamate synthase activity"/>
    <property type="evidence" value="ECO:0007669"/>
    <property type="project" value="UniProtKB-EC"/>
</dbReference>
<dbReference type="Gene3D" id="3.40.1190.10">
    <property type="entry name" value="Mur-like, catalytic domain"/>
    <property type="match status" value="1"/>
</dbReference>
<dbReference type="Pfam" id="PF08245">
    <property type="entry name" value="Mur_ligase_M"/>
    <property type="match status" value="1"/>
</dbReference>
<keyword evidence="6 11" id="KW-0547">Nucleotide-binding</keyword>
<evidence type="ECO:0000256" key="6">
    <source>
        <dbReference type="ARBA" id="ARBA00022741"/>
    </source>
</evidence>
<evidence type="ECO:0000256" key="4">
    <source>
        <dbReference type="ARBA" id="ARBA00022598"/>
    </source>
</evidence>
<dbReference type="FunFam" id="3.40.1190.10:FF:000011">
    <property type="entry name" value="Folylpolyglutamate synthase/dihydrofolate synthase"/>
    <property type="match status" value="1"/>
</dbReference>
<dbReference type="Proteomes" id="UP000516160">
    <property type="component" value="Chromosome"/>
</dbReference>
<feature type="domain" description="Mur ligase C-terminal" evidence="12">
    <location>
        <begin position="288"/>
        <end position="408"/>
    </location>
</feature>
<dbReference type="AlphaFoldDB" id="A0A7G9W4P2"/>
<dbReference type="InterPro" id="IPR001645">
    <property type="entry name" value="Folylpolyglutamate_synth"/>
</dbReference>
<comment type="similarity">
    <text evidence="2 11">Belongs to the folylpolyglutamate synthase family.</text>
</comment>
<comment type="catalytic activity">
    <reaction evidence="10">
        <text>(6S)-5,6,7,8-tetrahydrofolyl-(gamma-L-Glu)(n) + L-glutamate + ATP = (6S)-5,6,7,8-tetrahydrofolyl-(gamma-L-Glu)(n+1) + ADP + phosphate + H(+)</text>
        <dbReference type="Rhea" id="RHEA:10580"/>
        <dbReference type="Rhea" id="RHEA-COMP:14738"/>
        <dbReference type="Rhea" id="RHEA-COMP:14740"/>
        <dbReference type="ChEBI" id="CHEBI:15378"/>
        <dbReference type="ChEBI" id="CHEBI:29985"/>
        <dbReference type="ChEBI" id="CHEBI:30616"/>
        <dbReference type="ChEBI" id="CHEBI:43474"/>
        <dbReference type="ChEBI" id="CHEBI:141005"/>
        <dbReference type="ChEBI" id="CHEBI:456216"/>
        <dbReference type="EC" id="6.3.2.17"/>
    </reaction>
</comment>
<dbReference type="NCBIfam" id="TIGR01499">
    <property type="entry name" value="folC"/>
    <property type="match status" value="1"/>
</dbReference>
<dbReference type="Gene3D" id="3.90.190.20">
    <property type="entry name" value="Mur ligase, C-terminal domain"/>
    <property type="match status" value="1"/>
</dbReference>
<dbReference type="KEGG" id="acae:HYG86_02155"/>
<dbReference type="InterPro" id="IPR036615">
    <property type="entry name" value="Mur_ligase_C_dom_sf"/>
</dbReference>
<protein>
    <recommendedName>
        <fullName evidence="3">tetrahydrofolate synthase</fullName>
        <ecNumber evidence="3">6.3.2.17</ecNumber>
    </recommendedName>
    <alternativeName>
        <fullName evidence="9">Tetrahydrofolylpolyglutamate synthase</fullName>
    </alternativeName>
</protein>
<dbReference type="SUPFAM" id="SSF53244">
    <property type="entry name" value="MurD-like peptide ligases, peptide-binding domain"/>
    <property type="match status" value="1"/>
</dbReference>
<evidence type="ECO:0000313" key="15">
    <source>
        <dbReference type="Proteomes" id="UP000516160"/>
    </source>
</evidence>
<dbReference type="RefSeq" id="WP_213167321.1">
    <property type="nucleotide sequence ID" value="NZ_CP058559.1"/>
</dbReference>
<dbReference type="GO" id="GO:0005737">
    <property type="term" value="C:cytoplasm"/>
    <property type="evidence" value="ECO:0007669"/>
    <property type="project" value="TreeGrafter"/>
</dbReference>
<evidence type="ECO:0000259" key="12">
    <source>
        <dbReference type="Pfam" id="PF02875"/>
    </source>
</evidence>
<dbReference type="PANTHER" id="PTHR11136">
    <property type="entry name" value="FOLYLPOLYGLUTAMATE SYNTHASE-RELATED"/>
    <property type="match status" value="1"/>
</dbReference>
<evidence type="ECO:0000256" key="9">
    <source>
        <dbReference type="ARBA" id="ARBA00030592"/>
    </source>
</evidence>
<evidence type="ECO:0000256" key="11">
    <source>
        <dbReference type="PIRNR" id="PIRNR001563"/>
    </source>
</evidence>
<sequence>MKMLNLIQSLPRFGMNSDGCQRMKDLCERLGNPQDKLCFIHVGGTNGKGSTCHMVSSVLIEQGYKVGVYISPALYKFNERITINNEQITDLQLENYFPNFLKIINQFKNHPLGEPTEFEVVTALAFKFFADMKVDYVVLEVGLGGRFDATNIVIPEVAAITNIDLDHTDILGNTVSEIAFEKAGIIKDNVPIVVGVMEEEAERVITSQASKKNAPVYKAANVNIKTCETELMGQGFIYNGEKYELGLLGEHQFENVRLVITILDILKQKKNISNSAIKAGLKNANWPGRFEIITLKDKTVILDVAHNPKSMLILQKNLKAYLKNEITTFVIGIFKDKDTDEMLNLLKSEQNLFIITKPAGERGMDSSSLSSKSMQMGLNVLYADDSIERAVEHALSLGTDLICICGSFNVVGPARNYLKGEMGSDCKT</sequence>
<evidence type="ECO:0000256" key="3">
    <source>
        <dbReference type="ARBA" id="ARBA00013025"/>
    </source>
</evidence>
<proteinExistence type="inferred from homology"/>
<evidence type="ECO:0000259" key="13">
    <source>
        <dbReference type="Pfam" id="PF08245"/>
    </source>
</evidence>
<feature type="domain" description="Mur ligase central" evidence="13">
    <location>
        <begin position="42"/>
        <end position="261"/>
    </location>
</feature>
<evidence type="ECO:0000256" key="10">
    <source>
        <dbReference type="ARBA" id="ARBA00047493"/>
    </source>
</evidence>
<dbReference type="GO" id="GO:0008841">
    <property type="term" value="F:dihydrofolate synthase activity"/>
    <property type="evidence" value="ECO:0007669"/>
    <property type="project" value="TreeGrafter"/>
</dbReference>
<keyword evidence="8" id="KW-0460">Magnesium</keyword>
<accession>A0A7G9W4P2</accession>
<dbReference type="EC" id="6.3.2.17" evidence="3"/>
<evidence type="ECO:0000256" key="5">
    <source>
        <dbReference type="ARBA" id="ARBA00022723"/>
    </source>
</evidence>